<sequence>MDHFINNKFDIAAIVIFGFILIIITILRSYKTINSDDLDKQVDEILNKKEKFIVSDADDIHHYREIRAEEMKEKDSFPDQEINYKPVPTYDYTLQYVEDGLPIHIANRDDPKTVITKNEYSWIAPQPAVSCSNSSINNRFLTGKKRIMPYEIACGYPNKITYENYYKGNFMAWPAKLEDDEVKGANYLEYEKWPRPQKSNVRILSQNTKGLPPSEMIYKNIPVGANYAFNTPVLPMP</sequence>
<keyword evidence="1" id="KW-1133">Transmembrane helix</keyword>
<protein>
    <submittedName>
        <fullName evidence="2">Uncharacterized protein</fullName>
    </submittedName>
</protein>
<accession>A0A1V0SLV2</accession>
<keyword evidence="1" id="KW-0472">Membrane</keyword>
<proteinExistence type="predicted"/>
<gene>
    <name evidence="2" type="ORF">Klosneuvirus_9_6</name>
</gene>
<dbReference type="EMBL" id="KY684116">
    <property type="protein sequence ID" value="ARF12604.1"/>
    <property type="molecule type" value="Genomic_DNA"/>
</dbReference>
<feature type="transmembrane region" description="Helical" evidence="1">
    <location>
        <begin position="12"/>
        <end position="30"/>
    </location>
</feature>
<reference evidence="2" key="1">
    <citation type="journal article" date="2017" name="Science">
        <title>Giant viruses with an expanded complement of translation system components.</title>
        <authorList>
            <person name="Schulz F."/>
            <person name="Yutin N."/>
            <person name="Ivanova N.N."/>
            <person name="Ortega D.R."/>
            <person name="Lee T.K."/>
            <person name="Vierheilig J."/>
            <person name="Daims H."/>
            <person name="Horn M."/>
            <person name="Wagner M."/>
            <person name="Jensen G.J."/>
            <person name="Kyrpides N.C."/>
            <person name="Koonin E.V."/>
            <person name="Woyke T."/>
        </authorList>
    </citation>
    <scope>NUCLEOTIDE SEQUENCE</scope>
    <source>
        <strain evidence="2">KNV1</strain>
    </source>
</reference>
<evidence type="ECO:0000256" key="1">
    <source>
        <dbReference type="SAM" id="Phobius"/>
    </source>
</evidence>
<name>A0A1V0SLV2_9VIRU</name>
<organism evidence="2">
    <name type="scientific">Klosneuvirus KNV1</name>
    <dbReference type="NCBI Taxonomy" id="1977640"/>
    <lineage>
        <taxon>Viruses</taxon>
        <taxon>Varidnaviria</taxon>
        <taxon>Bamfordvirae</taxon>
        <taxon>Nucleocytoviricota</taxon>
        <taxon>Megaviricetes</taxon>
        <taxon>Imitervirales</taxon>
        <taxon>Mimiviridae</taxon>
        <taxon>Klosneuvirinae</taxon>
        <taxon>Klosneuvirus</taxon>
    </lineage>
</organism>
<evidence type="ECO:0000313" key="2">
    <source>
        <dbReference type="EMBL" id="ARF12604.1"/>
    </source>
</evidence>
<keyword evidence="1" id="KW-0812">Transmembrane</keyword>